<dbReference type="PaxDb" id="4097-A0A1S4CP66"/>
<dbReference type="InterPro" id="IPR052343">
    <property type="entry name" value="Retrotransposon-Effector_Assoc"/>
</dbReference>
<dbReference type="Pfam" id="PF00078">
    <property type="entry name" value="RVT_1"/>
    <property type="match status" value="1"/>
</dbReference>
<dbReference type="PANTHER" id="PTHR46890">
    <property type="entry name" value="NON-LTR RETROLELEMENT REVERSE TRANSCRIPTASE-LIKE PROTEIN-RELATED"/>
    <property type="match status" value="1"/>
</dbReference>
<sequence>MHPLQVHVMDLLFSDHSPMGIEVEGNCDKKKRPCKLYNCMADHPDFWNIVEANWSLHEGNMVAIWQNLKTVKSALKNLNRTEFMNITEKISFIREKLKDTQGRMRNYNTPNIQWLQLGDTNSAYFIASMKRRKLLGNASQNVPAIHPGWIKNGTVLTQSHQLQLVTPFTKEDVIKALKGIDDIKAPRGDGKMYKPINTTTVTLIPKVKNPASIREYKPISCCTILYKIIFKMLTSRLMQVTDTLVDDSQADFVPGRVLTDNILLSHELVKGYGRKRISPRCMIKIDMQKAYDSLEWVFLEQNFSKASGLVANQNKSCVYFGGVSVDAQQEIL</sequence>
<dbReference type="AlphaFoldDB" id="A0A1S4CP66"/>
<dbReference type="PANTHER" id="PTHR46890:SF48">
    <property type="entry name" value="RNA-DIRECTED DNA POLYMERASE"/>
    <property type="match status" value="1"/>
</dbReference>
<protein>
    <recommendedName>
        <fullName evidence="1">Reverse transcriptase domain-containing protein</fullName>
    </recommendedName>
</protein>
<dbReference type="OrthoDB" id="1934719at2759"/>
<dbReference type="KEGG" id="nta:107821155"/>
<organism evidence="2">
    <name type="scientific">Nicotiana tabacum</name>
    <name type="common">Common tobacco</name>
    <dbReference type="NCBI Taxonomy" id="4097"/>
    <lineage>
        <taxon>Eukaryota</taxon>
        <taxon>Viridiplantae</taxon>
        <taxon>Streptophyta</taxon>
        <taxon>Embryophyta</taxon>
        <taxon>Tracheophyta</taxon>
        <taxon>Spermatophyta</taxon>
        <taxon>Magnoliopsida</taxon>
        <taxon>eudicotyledons</taxon>
        <taxon>Gunneridae</taxon>
        <taxon>Pentapetalae</taxon>
        <taxon>asterids</taxon>
        <taxon>lamiids</taxon>
        <taxon>Solanales</taxon>
        <taxon>Solanaceae</taxon>
        <taxon>Nicotianoideae</taxon>
        <taxon>Nicotianeae</taxon>
        <taxon>Nicotiana</taxon>
    </lineage>
</organism>
<proteinExistence type="predicted"/>
<accession>A0A1S4CP66</accession>
<evidence type="ECO:0000259" key="1">
    <source>
        <dbReference type="Pfam" id="PF00078"/>
    </source>
</evidence>
<dbReference type="InterPro" id="IPR000477">
    <property type="entry name" value="RT_dom"/>
</dbReference>
<reference evidence="2" key="1">
    <citation type="submission" date="2025-08" db="UniProtKB">
        <authorList>
            <consortium name="RefSeq"/>
        </authorList>
    </citation>
    <scope>IDENTIFICATION</scope>
</reference>
<dbReference type="RefSeq" id="XP_016503052.1">
    <property type="nucleotide sequence ID" value="XM_016647566.1"/>
</dbReference>
<feature type="domain" description="Reverse transcriptase" evidence="1">
    <location>
        <begin position="208"/>
        <end position="302"/>
    </location>
</feature>
<gene>
    <name evidence="2" type="primary">LOC107821155</name>
</gene>
<name>A0A1S4CP66_TOBAC</name>
<evidence type="ECO:0000313" key="2">
    <source>
        <dbReference type="RefSeq" id="XP_016503052.1"/>
    </source>
</evidence>
<dbReference type="STRING" id="4097.A0A1S4CP66"/>